<dbReference type="InterPro" id="IPR001499">
    <property type="entry name" value="GPCR_STE3"/>
</dbReference>
<sequence>MSLLLRRPWQPIRPPRGHRLLPLHLQHRPRLPLHLQSPPAERNECHLGHLQHPRILTIRVFMKRCGQFNQFLTPNTALTGNRDFRLMTLATIELAFNTSISLYRLYLNVTQSPIAPWISWDNTHFAFGKIGVWPAALWRSSKQAVITIELSRRAQVFCAFIFFTFFGFAAEARKNYRLAFWAVAKHWPSHLRPTARPHSPASAFPGRSRSPLLS</sequence>
<dbReference type="GO" id="GO:0000750">
    <property type="term" value="P:pheromone-dependent signal transduction involved in conjugation with cellular fusion"/>
    <property type="evidence" value="ECO:0007669"/>
    <property type="project" value="TreeGrafter"/>
</dbReference>
<keyword evidence="3" id="KW-0589">Pheromone response</keyword>
<comment type="subcellular location">
    <subcellularLocation>
        <location evidence="1">Membrane</location>
        <topology evidence="1">Multi-pass membrane protein</topology>
    </subcellularLocation>
</comment>
<reference evidence="11" key="1">
    <citation type="submission" date="2020-05" db="EMBL/GenBank/DDBJ databases">
        <title>Mycena genomes resolve the evolution of fungal bioluminescence.</title>
        <authorList>
            <person name="Tsai I.J."/>
        </authorList>
    </citation>
    <scope>NUCLEOTIDE SEQUENCE</scope>
    <source>
        <strain evidence="11">CCC161011</strain>
    </source>
</reference>
<dbReference type="PANTHER" id="PTHR28097">
    <property type="entry name" value="PHEROMONE A FACTOR RECEPTOR"/>
    <property type="match status" value="1"/>
</dbReference>
<gene>
    <name evidence="11" type="ORF">MVEN_01638900</name>
</gene>
<dbReference type="EMBL" id="JACAZI010000014">
    <property type="protein sequence ID" value="KAF7344779.1"/>
    <property type="molecule type" value="Genomic_DNA"/>
</dbReference>
<evidence type="ECO:0000256" key="9">
    <source>
        <dbReference type="ARBA" id="ARBA00023224"/>
    </source>
</evidence>
<keyword evidence="12" id="KW-1185">Reference proteome</keyword>
<protein>
    <submittedName>
        <fullName evidence="11">Pheromone receptor</fullName>
    </submittedName>
</protein>
<comment type="caution">
    <text evidence="11">The sequence shown here is derived from an EMBL/GenBank/DDBJ whole genome shotgun (WGS) entry which is preliminary data.</text>
</comment>
<evidence type="ECO:0000256" key="8">
    <source>
        <dbReference type="ARBA" id="ARBA00023170"/>
    </source>
</evidence>
<evidence type="ECO:0000313" key="11">
    <source>
        <dbReference type="EMBL" id="KAF7344779.1"/>
    </source>
</evidence>
<evidence type="ECO:0000256" key="4">
    <source>
        <dbReference type="ARBA" id="ARBA00022692"/>
    </source>
</evidence>
<evidence type="ECO:0000256" key="3">
    <source>
        <dbReference type="ARBA" id="ARBA00022507"/>
    </source>
</evidence>
<organism evidence="11 12">
    <name type="scientific">Mycena venus</name>
    <dbReference type="NCBI Taxonomy" id="2733690"/>
    <lineage>
        <taxon>Eukaryota</taxon>
        <taxon>Fungi</taxon>
        <taxon>Dikarya</taxon>
        <taxon>Basidiomycota</taxon>
        <taxon>Agaricomycotina</taxon>
        <taxon>Agaricomycetes</taxon>
        <taxon>Agaricomycetidae</taxon>
        <taxon>Agaricales</taxon>
        <taxon>Marasmiineae</taxon>
        <taxon>Mycenaceae</taxon>
        <taxon>Mycena</taxon>
    </lineage>
</organism>
<keyword evidence="8 11" id="KW-0675">Receptor</keyword>
<evidence type="ECO:0000256" key="10">
    <source>
        <dbReference type="SAM" id="MobiDB-lite"/>
    </source>
</evidence>
<evidence type="ECO:0000256" key="7">
    <source>
        <dbReference type="ARBA" id="ARBA00023136"/>
    </source>
</evidence>
<dbReference type="GO" id="GO:0005886">
    <property type="term" value="C:plasma membrane"/>
    <property type="evidence" value="ECO:0007669"/>
    <property type="project" value="TreeGrafter"/>
</dbReference>
<feature type="region of interest" description="Disordered" evidence="10">
    <location>
        <begin position="191"/>
        <end position="214"/>
    </location>
</feature>
<accession>A0A8H6XQT5</accession>
<evidence type="ECO:0000313" key="12">
    <source>
        <dbReference type="Proteomes" id="UP000620124"/>
    </source>
</evidence>
<dbReference type="Pfam" id="PF02076">
    <property type="entry name" value="STE3"/>
    <property type="match status" value="1"/>
</dbReference>
<dbReference type="GO" id="GO:0004932">
    <property type="term" value="F:mating-type factor pheromone receptor activity"/>
    <property type="evidence" value="ECO:0007669"/>
    <property type="project" value="InterPro"/>
</dbReference>
<dbReference type="AlphaFoldDB" id="A0A8H6XQT5"/>
<keyword evidence="9" id="KW-0807">Transducer</keyword>
<keyword evidence="7" id="KW-0472">Membrane</keyword>
<dbReference type="PRINTS" id="PR00899">
    <property type="entry name" value="GPCRSTE3"/>
</dbReference>
<keyword evidence="6" id="KW-0297">G-protein coupled receptor</keyword>
<comment type="similarity">
    <text evidence="2">Belongs to the G-protein coupled receptor 4 family.</text>
</comment>
<evidence type="ECO:0000256" key="1">
    <source>
        <dbReference type="ARBA" id="ARBA00004141"/>
    </source>
</evidence>
<evidence type="ECO:0000256" key="5">
    <source>
        <dbReference type="ARBA" id="ARBA00022989"/>
    </source>
</evidence>
<dbReference type="PANTHER" id="PTHR28097:SF1">
    <property type="entry name" value="PHEROMONE A FACTOR RECEPTOR"/>
    <property type="match status" value="1"/>
</dbReference>
<name>A0A8H6XQT5_9AGAR</name>
<dbReference type="Proteomes" id="UP000620124">
    <property type="component" value="Unassembled WGS sequence"/>
</dbReference>
<proteinExistence type="inferred from homology"/>
<evidence type="ECO:0000256" key="2">
    <source>
        <dbReference type="ARBA" id="ARBA00011085"/>
    </source>
</evidence>
<evidence type="ECO:0000256" key="6">
    <source>
        <dbReference type="ARBA" id="ARBA00023040"/>
    </source>
</evidence>
<dbReference type="OrthoDB" id="2874149at2759"/>
<keyword evidence="5" id="KW-1133">Transmembrane helix</keyword>
<keyword evidence="4" id="KW-0812">Transmembrane</keyword>